<feature type="compositionally biased region" description="Polar residues" evidence="1">
    <location>
        <begin position="46"/>
        <end position="67"/>
    </location>
</feature>
<feature type="compositionally biased region" description="Low complexity" evidence="1">
    <location>
        <begin position="68"/>
        <end position="107"/>
    </location>
</feature>
<feature type="region of interest" description="Disordered" evidence="1">
    <location>
        <begin position="144"/>
        <end position="256"/>
    </location>
</feature>
<evidence type="ECO:0000313" key="3">
    <source>
        <dbReference type="Proteomes" id="UP000310108"/>
    </source>
</evidence>
<feature type="region of interest" description="Disordered" evidence="1">
    <location>
        <begin position="41"/>
        <end position="130"/>
    </location>
</feature>
<sequence length="458" mass="48466">MGNLANSKDLCDVCKNEAPDPGLPDIASSALAMAYILEYSARDGTPSPSSPRSATGSDSHSVSSRNKTSTSAVPPVSTSPVGTLAAPAAPAAPAVPVVPTASAASTSQSLSTGINESQDRLGEAAQPRIPLPSRSIIKGFQPINGRTRDVAPFPAGTDESQDVPGEAAQPRIPLPSRPIIKGFQPINGRTRDVAPFPAGTDESQDVPGATARPRKVLPSKRPTPMIQGFQSVNGRPQDLAPSVPAPPPVSAPQPQTSPKVIQRVLCTCTACSGKGRGKLVAQKTKKEHEHADRIERDGVRVDDEAKCQRCRASNLDCFREQEKSIVCGNCVRHKERCSWNGQSNRKRNVTRRQKQAALAAQQEAETPVANGCGGVAAQEQPAPSNTNRKRAADQLLLGGNRQTGGKQPTPDSDEESREGTISQSPNGSHTADETEFQFPQPPHKRQRRNPPAAGHRAS</sequence>
<evidence type="ECO:0000313" key="2">
    <source>
        <dbReference type="EMBL" id="TKW57763.1"/>
    </source>
</evidence>
<protein>
    <recommendedName>
        <fullName evidence="4">Zn(2)-C6 fungal-type domain-containing protein</fullName>
    </recommendedName>
</protein>
<feature type="compositionally biased region" description="Basic residues" evidence="1">
    <location>
        <begin position="344"/>
        <end position="354"/>
    </location>
</feature>
<keyword evidence="3" id="KW-1185">Reference proteome</keyword>
<accession>A0A4U6XPM6</accession>
<evidence type="ECO:0000256" key="1">
    <source>
        <dbReference type="SAM" id="MobiDB-lite"/>
    </source>
</evidence>
<feature type="region of interest" description="Disordered" evidence="1">
    <location>
        <begin position="341"/>
        <end position="458"/>
    </location>
</feature>
<proteinExistence type="predicted"/>
<reference evidence="2 3" key="1">
    <citation type="journal article" date="2019" name="PLoS ONE">
        <title>Comparative genome analysis indicates high evolutionary potential of pathogenicity genes in Colletotrichum tanaceti.</title>
        <authorList>
            <person name="Lelwala R.V."/>
            <person name="Korhonen P.K."/>
            <person name="Young N.D."/>
            <person name="Scott J.B."/>
            <person name="Ades P.A."/>
            <person name="Gasser R.B."/>
            <person name="Taylor P.W.J."/>
        </authorList>
    </citation>
    <scope>NUCLEOTIDE SEQUENCE [LARGE SCALE GENOMIC DNA]</scope>
    <source>
        <strain evidence="2">BRIP57314</strain>
    </source>
</reference>
<organism evidence="2 3">
    <name type="scientific">Colletotrichum tanaceti</name>
    <dbReference type="NCBI Taxonomy" id="1306861"/>
    <lineage>
        <taxon>Eukaryota</taxon>
        <taxon>Fungi</taxon>
        <taxon>Dikarya</taxon>
        <taxon>Ascomycota</taxon>
        <taxon>Pezizomycotina</taxon>
        <taxon>Sordariomycetes</taxon>
        <taxon>Hypocreomycetidae</taxon>
        <taxon>Glomerellales</taxon>
        <taxon>Glomerellaceae</taxon>
        <taxon>Colletotrichum</taxon>
        <taxon>Colletotrichum destructivum species complex</taxon>
    </lineage>
</organism>
<gene>
    <name evidence="2" type="ORF">CTA1_388</name>
</gene>
<dbReference type="Proteomes" id="UP000310108">
    <property type="component" value="Unassembled WGS sequence"/>
</dbReference>
<evidence type="ECO:0008006" key="4">
    <source>
        <dbReference type="Google" id="ProtNLM"/>
    </source>
</evidence>
<comment type="caution">
    <text evidence="2">The sequence shown here is derived from an EMBL/GenBank/DDBJ whole genome shotgun (WGS) entry which is preliminary data.</text>
</comment>
<name>A0A4U6XPM6_9PEZI</name>
<feature type="compositionally biased region" description="Low complexity" evidence="1">
    <location>
        <begin position="355"/>
        <end position="365"/>
    </location>
</feature>
<feature type="compositionally biased region" description="Polar residues" evidence="1">
    <location>
        <begin position="419"/>
        <end position="429"/>
    </location>
</feature>
<dbReference type="EMBL" id="PJEX01000035">
    <property type="protein sequence ID" value="TKW57763.1"/>
    <property type="molecule type" value="Genomic_DNA"/>
</dbReference>
<dbReference type="AlphaFoldDB" id="A0A4U6XPM6"/>